<dbReference type="GO" id="GO:0016020">
    <property type="term" value="C:membrane"/>
    <property type="evidence" value="ECO:0007669"/>
    <property type="project" value="UniProtKB-SubCell"/>
</dbReference>
<dbReference type="KEGG" id="dca:Desca_0696"/>
<protein>
    <submittedName>
        <fullName evidence="9">Spore germination protein</fullName>
    </submittedName>
</protein>
<evidence type="ECO:0000256" key="2">
    <source>
        <dbReference type="ARBA" id="ARBA00007998"/>
    </source>
</evidence>
<organism evidence="9 10">
    <name type="scientific">Desulfotomaculum nigrificans (strain DSM 14880 / VKM B-2319 / CO-1-SRB)</name>
    <name type="common">Desulfotomaculum carboxydivorans</name>
    <dbReference type="NCBI Taxonomy" id="868595"/>
    <lineage>
        <taxon>Bacteria</taxon>
        <taxon>Bacillati</taxon>
        <taxon>Bacillota</taxon>
        <taxon>Clostridia</taxon>
        <taxon>Eubacteriales</taxon>
        <taxon>Desulfotomaculaceae</taxon>
        <taxon>Desulfotomaculum</taxon>
    </lineage>
</organism>
<dbReference type="STRING" id="868595.Desca_0696"/>
<evidence type="ECO:0000256" key="3">
    <source>
        <dbReference type="ARBA" id="ARBA00022448"/>
    </source>
</evidence>
<evidence type="ECO:0000313" key="9">
    <source>
        <dbReference type="EMBL" id="AEF93581.1"/>
    </source>
</evidence>
<proteinExistence type="inferred from homology"/>
<dbReference type="PANTHER" id="PTHR34975:SF2">
    <property type="entry name" value="SPORE GERMINATION PROTEIN A2"/>
    <property type="match status" value="1"/>
</dbReference>
<feature type="transmembrane region" description="Helical" evidence="8">
    <location>
        <begin position="86"/>
        <end position="109"/>
    </location>
</feature>
<dbReference type="EMBL" id="CP002736">
    <property type="protein sequence ID" value="AEF93581.1"/>
    <property type="molecule type" value="Genomic_DNA"/>
</dbReference>
<dbReference type="Pfam" id="PF03845">
    <property type="entry name" value="Spore_permease"/>
    <property type="match status" value="1"/>
</dbReference>
<accession>F6B8K9</accession>
<dbReference type="HOGENOM" id="CLU_047547_1_2_9"/>
<feature type="transmembrane region" description="Helical" evidence="8">
    <location>
        <begin position="219"/>
        <end position="240"/>
    </location>
</feature>
<feature type="transmembrane region" description="Helical" evidence="8">
    <location>
        <begin position="327"/>
        <end position="353"/>
    </location>
</feature>
<dbReference type="PANTHER" id="PTHR34975">
    <property type="entry name" value="SPORE GERMINATION PROTEIN A2"/>
    <property type="match status" value="1"/>
</dbReference>
<reference evidence="9 10" key="1">
    <citation type="submission" date="2011-05" db="EMBL/GenBank/DDBJ databases">
        <title>Complete sequence of Desulfotomaculum carboxydivorans CO-1-SRB.</title>
        <authorList>
            <consortium name="US DOE Joint Genome Institute"/>
            <person name="Lucas S."/>
            <person name="Han J."/>
            <person name="Lapidus A."/>
            <person name="Cheng J.-F."/>
            <person name="Goodwin L."/>
            <person name="Pitluck S."/>
            <person name="Peters L."/>
            <person name="Mikhailova N."/>
            <person name="Lu M."/>
            <person name="Han C."/>
            <person name="Tapia R."/>
            <person name="Land M."/>
            <person name="Hauser L."/>
            <person name="Kyrpides N."/>
            <person name="Ivanova N."/>
            <person name="Pagani I."/>
            <person name="Stams A."/>
            <person name="Plugge C."/>
            <person name="Muyzer G."/>
            <person name="Kuever J."/>
            <person name="Parshina S."/>
            <person name="Ivanova A."/>
            <person name="Nazina T."/>
            <person name="Woyke T."/>
        </authorList>
    </citation>
    <scope>NUCLEOTIDE SEQUENCE [LARGE SCALE GENOMIC DNA]</scope>
    <source>
        <strain evidence="10">DSM 14880 / VKM B-2319 / CO-1-SRB</strain>
    </source>
</reference>
<keyword evidence="10" id="KW-1185">Reference proteome</keyword>
<feature type="transmembrane region" description="Helical" evidence="8">
    <location>
        <begin position="12"/>
        <end position="29"/>
    </location>
</feature>
<dbReference type="Gene3D" id="1.20.1740.10">
    <property type="entry name" value="Amino acid/polyamine transporter I"/>
    <property type="match status" value="1"/>
</dbReference>
<gene>
    <name evidence="9" type="ordered locus">Desca_0696</name>
</gene>
<name>F6B8K9_DESCC</name>
<dbReference type="Proteomes" id="UP000009226">
    <property type="component" value="Chromosome"/>
</dbReference>
<keyword evidence="6 8" id="KW-1133">Transmembrane helix</keyword>
<evidence type="ECO:0000256" key="8">
    <source>
        <dbReference type="SAM" id="Phobius"/>
    </source>
</evidence>
<feature type="transmembrane region" description="Helical" evidence="8">
    <location>
        <begin position="121"/>
        <end position="141"/>
    </location>
</feature>
<keyword evidence="4" id="KW-0309">Germination</keyword>
<sequence length="365" mass="40659">MNKSNNLISSRQTVFLILTSILATVDVFLPAEVARYAGRDAWMSAILATFIGYFIYRVIVALCLLFPDYSLAGFNRLLLGKYLGGVLTVFYIIAMLTVSTGVTVQFAVIMGTAFKPESSPYIWHLMVLIPALYVTSLGIHVPARMNELLLPFGLIVLLGVMVLNIPEMDFKEYLPMFYHGYLPPVKGALVIGAKLAYSVMILALIPFIEKKKKLPRQGLPAFICVGLALLAGTTAIALMGPKLTAMTLFPALEMVRHIDIGFLTRLDVIMMAVWHTGFFIFLCVSIYFAASLTRELFNLRGYKLILWIYGLVIFIGANIYITSVPLIRFLLVIPLAVLLYTVGLVIPLFLYLIARFRGYSKKKAT</sequence>
<evidence type="ECO:0000313" key="10">
    <source>
        <dbReference type="Proteomes" id="UP000009226"/>
    </source>
</evidence>
<dbReference type="InterPro" id="IPR004761">
    <property type="entry name" value="Spore_GerAB"/>
</dbReference>
<dbReference type="RefSeq" id="WP_013809792.1">
    <property type="nucleotide sequence ID" value="NC_015565.1"/>
</dbReference>
<feature type="transmembrane region" description="Helical" evidence="8">
    <location>
        <begin position="272"/>
        <end position="292"/>
    </location>
</feature>
<keyword evidence="3" id="KW-0813">Transport</keyword>
<keyword evidence="7 8" id="KW-0472">Membrane</keyword>
<feature type="transmembrane region" description="Helical" evidence="8">
    <location>
        <begin position="304"/>
        <end position="321"/>
    </location>
</feature>
<dbReference type="NCBIfam" id="TIGR00912">
    <property type="entry name" value="2A0309"/>
    <property type="match status" value="1"/>
</dbReference>
<dbReference type="GO" id="GO:0009847">
    <property type="term" value="P:spore germination"/>
    <property type="evidence" value="ECO:0007669"/>
    <property type="project" value="InterPro"/>
</dbReference>
<evidence type="ECO:0000256" key="7">
    <source>
        <dbReference type="ARBA" id="ARBA00023136"/>
    </source>
</evidence>
<dbReference type="eggNOG" id="COG1457">
    <property type="taxonomic scope" value="Bacteria"/>
</dbReference>
<keyword evidence="5 8" id="KW-0812">Transmembrane</keyword>
<feature type="transmembrane region" description="Helical" evidence="8">
    <location>
        <begin position="185"/>
        <end position="207"/>
    </location>
</feature>
<evidence type="ECO:0000256" key="4">
    <source>
        <dbReference type="ARBA" id="ARBA00022544"/>
    </source>
</evidence>
<feature type="transmembrane region" description="Helical" evidence="8">
    <location>
        <begin position="148"/>
        <end position="165"/>
    </location>
</feature>
<evidence type="ECO:0000256" key="5">
    <source>
        <dbReference type="ARBA" id="ARBA00022692"/>
    </source>
</evidence>
<evidence type="ECO:0000256" key="1">
    <source>
        <dbReference type="ARBA" id="ARBA00004141"/>
    </source>
</evidence>
<feature type="transmembrane region" description="Helical" evidence="8">
    <location>
        <begin position="41"/>
        <end position="66"/>
    </location>
</feature>
<comment type="similarity">
    <text evidence="2">Belongs to the amino acid-polyamine-organocation (APC) superfamily. Spore germination protein (SGP) (TC 2.A.3.9) family.</text>
</comment>
<comment type="subcellular location">
    <subcellularLocation>
        <location evidence="1">Membrane</location>
        <topology evidence="1">Multi-pass membrane protein</topology>
    </subcellularLocation>
</comment>
<dbReference type="AlphaFoldDB" id="F6B8K9"/>
<evidence type="ECO:0000256" key="6">
    <source>
        <dbReference type="ARBA" id="ARBA00022989"/>
    </source>
</evidence>